<dbReference type="InterPro" id="IPR009326">
    <property type="entry name" value="DUF984"/>
</dbReference>
<evidence type="ECO:0000313" key="3">
    <source>
        <dbReference type="Proteomes" id="UP000297318"/>
    </source>
</evidence>
<protein>
    <recommendedName>
        <fullName evidence="1">ASCH domain-containing protein</fullName>
    </recommendedName>
</protein>
<dbReference type="InterPro" id="IPR015947">
    <property type="entry name" value="PUA-like_sf"/>
</dbReference>
<reference evidence="2 3" key="1">
    <citation type="submission" date="2018-11" db="EMBL/GenBank/DDBJ databases">
        <title>Complete genome sequencing of the Actinobacteria Serinibacter sp. K3-2.</title>
        <authorList>
            <person name="Rakitin A.L."/>
            <person name="Beletsky A.V."/>
            <person name="Mardanov A.V."/>
            <person name="Ravin N.V."/>
            <person name="Gromova A.S."/>
            <person name="Filippova S.N."/>
            <person name="Gal'Chenko V.F."/>
        </authorList>
    </citation>
    <scope>NUCLEOTIDE SEQUENCE [LARGE SCALE GENOMIC DNA]</scope>
    <source>
        <strain evidence="2 3">K3-2</strain>
    </source>
</reference>
<comment type="caution">
    <text evidence="2">The sequence shown here is derived from an EMBL/GenBank/DDBJ whole genome shotgun (WGS) entry which is preliminary data.</text>
</comment>
<dbReference type="PANTHER" id="PTHR39203">
    <property type="entry name" value="CYTOPLASMIC PROTEIN-RELATED"/>
    <property type="match status" value="1"/>
</dbReference>
<sequence length="183" mass="20054">MTTTPRDDDTTPAVPFAGESFDQGEAIQLYWESVRAKARIGRLAVYMGTDLSAAVAPPAWSFGDDPRLADELLGHVLTGRKTATSTALVEFGDEALPRVGELAILLDGAGHPRALVRTTAVETVRFDEVDEAFAAAEGEDDLSLGSWREQHEIYWRRVLGRDTVDPSTEIVLERFELLDPRVG</sequence>
<feature type="domain" description="ASCH" evidence="1">
    <location>
        <begin position="60"/>
        <end position="179"/>
    </location>
</feature>
<dbReference type="InterPro" id="IPR007374">
    <property type="entry name" value="ASCH_domain"/>
</dbReference>
<evidence type="ECO:0000313" key="2">
    <source>
        <dbReference type="EMBL" id="TGO04234.1"/>
    </source>
</evidence>
<dbReference type="SMART" id="SM01022">
    <property type="entry name" value="ASCH"/>
    <property type="match status" value="1"/>
</dbReference>
<evidence type="ECO:0000259" key="1">
    <source>
        <dbReference type="SMART" id="SM01022"/>
    </source>
</evidence>
<dbReference type="Proteomes" id="UP000297318">
    <property type="component" value="Unassembled WGS sequence"/>
</dbReference>
<dbReference type="Gene3D" id="3.10.400.10">
    <property type="entry name" value="Sulfate adenylyltransferase"/>
    <property type="match status" value="1"/>
</dbReference>
<dbReference type="Pfam" id="PF04266">
    <property type="entry name" value="ASCH"/>
    <property type="match status" value="1"/>
</dbReference>
<proteinExistence type="predicted"/>
<keyword evidence="3" id="KW-1185">Reference proteome</keyword>
<dbReference type="EMBL" id="RHPJ01000003">
    <property type="protein sequence ID" value="TGO04234.1"/>
    <property type="molecule type" value="Genomic_DNA"/>
</dbReference>
<name>A0A4Z1DXC4_9MICO</name>
<gene>
    <name evidence="2" type="ORF">SERN_1827</name>
</gene>
<dbReference type="PANTHER" id="PTHR39203:SF1">
    <property type="entry name" value="CYTOPLASMIC PROTEIN"/>
    <property type="match status" value="1"/>
</dbReference>
<accession>A0A4Z1DXC4</accession>
<organism evidence="2 3">
    <name type="scientific">Serinibacter arcticus</name>
    <dbReference type="NCBI Taxonomy" id="1655435"/>
    <lineage>
        <taxon>Bacteria</taxon>
        <taxon>Bacillati</taxon>
        <taxon>Actinomycetota</taxon>
        <taxon>Actinomycetes</taxon>
        <taxon>Micrococcales</taxon>
        <taxon>Beutenbergiaceae</taxon>
        <taxon>Serinibacter</taxon>
    </lineage>
</organism>
<dbReference type="RefSeq" id="WP_233251591.1">
    <property type="nucleotide sequence ID" value="NZ_RHPJ01000003.1"/>
</dbReference>
<dbReference type="SUPFAM" id="SSF88697">
    <property type="entry name" value="PUA domain-like"/>
    <property type="match status" value="1"/>
</dbReference>
<dbReference type="AlphaFoldDB" id="A0A4Z1DXC4"/>
<dbReference type="CDD" id="cd06553">
    <property type="entry name" value="ASCH_Ef3133_like"/>
    <property type="match status" value="1"/>
</dbReference>